<feature type="region of interest" description="Disordered" evidence="1">
    <location>
        <begin position="33"/>
        <end position="53"/>
    </location>
</feature>
<dbReference type="Proteomes" id="UP000039865">
    <property type="component" value="Unassembled WGS sequence"/>
</dbReference>
<organism evidence="2 3">
    <name type="scientific">Stylonychia lemnae</name>
    <name type="common">Ciliate</name>
    <dbReference type="NCBI Taxonomy" id="5949"/>
    <lineage>
        <taxon>Eukaryota</taxon>
        <taxon>Sar</taxon>
        <taxon>Alveolata</taxon>
        <taxon>Ciliophora</taxon>
        <taxon>Intramacronucleata</taxon>
        <taxon>Spirotrichea</taxon>
        <taxon>Stichotrichia</taxon>
        <taxon>Sporadotrichida</taxon>
        <taxon>Oxytrichidae</taxon>
        <taxon>Stylonychinae</taxon>
        <taxon>Stylonychia</taxon>
    </lineage>
</organism>
<evidence type="ECO:0000313" key="2">
    <source>
        <dbReference type="EMBL" id="CDW73771.1"/>
    </source>
</evidence>
<protein>
    <submittedName>
        <fullName evidence="2">Uncharacterized protein</fullName>
    </submittedName>
</protein>
<feature type="compositionally biased region" description="Acidic residues" evidence="1">
    <location>
        <begin position="180"/>
        <end position="191"/>
    </location>
</feature>
<dbReference type="InParanoid" id="A0A077ZW05"/>
<proteinExistence type="predicted"/>
<gene>
    <name evidence="2" type="primary">Contig14274.g15199</name>
    <name evidence="2" type="ORF">STYLEM_2759</name>
</gene>
<dbReference type="EMBL" id="CCKQ01002666">
    <property type="protein sequence ID" value="CDW73771.1"/>
    <property type="molecule type" value="Genomic_DNA"/>
</dbReference>
<reference evidence="2 3" key="1">
    <citation type="submission" date="2014-06" db="EMBL/GenBank/DDBJ databases">
        <authorList>
            <person name="Swart Estienne"/>
        </authorList>
    </citation>
    <scope>NUCLEOTIDE SEQUENCE [LARGE SCALE GENOMIC DNA]</scope>
    <source>
        <strain evidence="2 3">130c</strain>
    </source>
</reference>
<evidence type="ECO:0000256" key="1">
    <source>
        <dbReference type="SAM" id="MobiDB-lite"/>
    </source>
</evidence>
<name>A0A077ZW05_STYLE</name>
<accession>A0A077ZW05</accession>
<evidence type="ECO:0000313" key="3">
    <source>
        <dbReference type="Proteomes" id="UP000039865"/>
    </source>
</evidence>
<feature type="region of interest" description="Disordered" evidence="1">
    <location>
        <begin position="175"/>
        <end position="202"/>
    </location>
</feature>
<keyword evidence="3" id="KW-1185">Reference proteome</keyword>
<dbReference type="AlphaFoldDB" id="A0A077ZW05"/>
<sequence length="240" mass="28680">MMNYNLRLKVQPCYPKKLVEEYMNKFQIQAEKNNADASKSQVSKSQIKNNEASRTFENDQKKIAFFLSHSKIVQEEDKRNSDRLIKRRENIQKQLNAQLDEAQKQILSEFSYQVFPSKDQMKEIRKEMKKMDSVNSERILYNVKFNQKVEKFKPVKISDDIKMYKQMYHERFLSTLNEDKDSDNDEEDESYHEDQDYQKSKVQGIRDFPNFLKLKTARFSSGLLKPLNNRPTEAKTHRNL</sequence>